<feature type="compositionally biased region" description="Basic and acidic residues" evidence="1">
    <location>
        <begin position="341"/>
        <end position="351"/>
    </location>
</feature>
<feature type="compositionally biased region" description="Low complexity" evidence="1">
    <location>
        <begin position="80"/>
        <end position="93"/>
    </location>
</feature>
<dbReference type="EMBL" id="JAIXMP010000017">
    <property type="protein sequence ID" value="KAI9259533.1"/>
    <property type="molecule type" value="Genomic_DNA"/>
</dbReference>
<feature type="compositionally biased region" description="Low complexity" evidence="1">
    <location>
        <begin position="192"/>
        <end position="240"/>
    </location>
</feature>
<feature type="compositionally biased region" description="Polar residues" evidence="1">
    <location>
        <begin position="143"/>
        <end position="153"/>
    </location>
</feature>
<feature type="region of interest" description="Disordered" evidence="1">
    <location>
        <begin position="143"/>
        <end position="267"/>
    </location>
</feature>
<evidence type="ECO:0000256" key="1">
    <source>
        <dbReference type="SAM" id="MobiDB-lite"/>
    </source>
</evidence>
<dbReference type="Proteomes" id="UP001209540">
    <property type="component" value="Unassembled WGS sequence"/>
</dbReference>
<keyword evidence="3" id="KW-1185">Reference proteome</keyword>
<proteinExistence type="predicted"/>
<feature type="region of interest" description="Disordered" evidence="1">
    <location>
        <begin position="80"/>
        <end position="109"/>
    </location>
</feature>
<sequence length="351" mass="38880">MIYNSSKTIEDIYNKVNSNTSFFFPTYTLMAMILNIHRQLHNIAPSSSKINVASLIHPSDSNDPMMDSNEMMGHSATTTTTTIATSSTATTTTDDMLPPYPPTASTSSLSTSVEQSYHPLHPNATTTSTSPFYLRLPPIMFENTTSPSLSSPNKEFYKQSRRSGSEDIRRTSQQQHRPYYEATASLQRGRESSPIMIPGSSSSHHIINLHQPQSHSSSLQPQQQALHPHQQQHQQPYHLPASRRSSKHSSPTIAPPSLPSSSPSIELRPDRPELILQTKPIFPSHIHAQEDVVHLPSLREQFGGLVVPAPSDQEKQDEQQDVGPSHTSGSRMEVGGGIFEASKESNRRTSR</sequence>
<feature type="region of interest" description="Disordered" evidence="1">
    <location>
        <begin position="308"/>
        <end position="351"/>
    </location>
</feature>
<name>A0AAD5KB29_9FUNG</name>
<accession>A0AAD5KB29</accession>
<evidence type="ECO:0000313" key="3">
    <source>
        <dbReference type="Proteomes" id="UP001209540"/>
    </source>
</evidence>
<dbReference type="AlphaFoldDB" id="A0AAD5KB29"/>
<comment type="caution">
    <text evidence="2">The sequence shown here is derived from an EMBL/GenBank/DDBJ whole genome shotgun (WGS) entry which is preliminary data.</text>
</comment>
<reference evidence="2" key="2">
    <citation type="submission" date="2023-02" db="EMBL/GenBank/DDBJ databases">
        <authorList>
            <consortium name="DOE Joint Genome Institute"/>
            <person name="Mondo S.J."/>
            <person name="Chang Y."/>
            <person name="Wang Y."/>
            <person name="Ahrendt S."/>
            <person name="Andreopoulos W."/>
            <person name="Barry K."/>
            <person name="Beard J."/>
            <person name="Benny G.L."/>
            <person name="Blankenship S."/>
            <person name="Bonito G."/>
            <person name="Cuomo C."/>
            <person name="Desiro A."/>
            <person name="Gervers K.A."/>
            <person name="Hundley H."/>
            <person name="Kuo A."/>
            <person name="LaButti K."/>
            <person name="Lang B.F."/>
            <person name="Lipzen A."/>
            <person name="O'Donnell K."/>
            <person name="Pangilinan J."/>
            <person name="Reynolds N."/>
            <person name="Sandor L."/>
            <person name="Smith M.W."/>
            <person name="Tsang A."/>
            <person name="Grigoriev I.V."/>
            <person name="Stajich J.E."/>
            <person name="Spatafora J.W."/>
        </authorList>
    </citation>
    <scope>NUCLEOTIDE SEQUENCE</scope>
    <source>
        <strain evidence="2">RSA 2281</strain>
    </source>
</reference>
<reference evidence="2" key="1">
    <citation type="journal article" date="2022" name="IScience">
        <title>Evolution of zygomycete secretomes and the origins of terrestrial fungal ecologies.</title>
        <authorList>
            <person name="Chang Y."/>
            <person name="Wang Y."/>
            <person name="Mondo S."/>
            <person name="Ahrendt S."/>
            <person name="Andreopoulos W."/>
            <person name="Barry K."/>
            <person name="Beard J."/>
            <person name="Benny G.L."/>
            <person name="Blankenship S."/>
            <person name="Bonito G."/>
            <person name="Cuomo C."/>
            <person name="Desiro A."/>
            <person name="Gervers K.A."/>
            <person name="Hundley H."/>
            <person name="Kuo A."/>
            <person name="LaButti K."/>
            <person name="Lang B.F."/>
            <person name="Lipzen A."/>
            <person name="O'Donnell K."/>
            <person name="Pangilinan J."/>
            <person name="Reynolds N."/>
            <person name="Sandor L."/>
            <person name="Smith M.E."/>
            <person name="Tsang A."/>
            <person name="Grigoriev I.V."/>
            <person name="Stajich J.E."/>
            <person name="Spatafora J.W."/>
        </authorList>
    </citation>
    <scope>NUCLEOTIDE SEQUENCE</scope>
    <source>
        <strain evidence="2">RSA 2281</strain>
    </source>
</reference>
<feature type="compositionally biased region" description="Basic and acidic residues" evidence="1">
    <location>
        <begin position="155"/>
        <end position="170"/>
    </location>
</feature>
<protein>
    <submittedName>
        <fullName evidence="2">Uncharacterized protein</fullName>
    </submittedName>
</protein>
<organism evidence="2 3">
    <name type="scientific">Phascolomyces articulosus</name>
    <dbReference type="NCBI Taxonomy" id="60185"/>
    <lineage>
        <taxon>Eukaryota</taxon>
        <taxon>Fungi</taxon>
        <taxon>Fungi incertae sedis</taxon>
        <taxon>Mucoromycota</taxon>
        <taxon>Mucoromycotina</taxon>
        <taxon>Mucoromycetes</taxon>
        <taxon>Mucorales</taxon>
        <taxon>Lichtheimiaceae</taxon>
        <taxon>Phascolomyces</taxon>
    </lineage>
</organism>
<evidence type="ECO:0000313" key="2">
    <source>
        <dbReference type="EMBL" id="KAI9259533.1"/>
    </source>
</evidence>
<gene>
    <name evidence="2" type="ORF">BDA99DRAFT_95222</name>
</gene>